<comment type="caution">
    <text evidence="5">The sequence shown here is derived from an EMBL/GenBank/DDBJ whole genome shotgun (WGS) entry which is preliminary data.</text>
</comment>
<name>A0ABP8G5H5_9SPHI</name>
<dbReference type="PROSITE" id="PS50043">
    <property type="entry name" value="HTH_LUXR_2"/>
    <property type="match status" value="1"/>
</dbReference>
<evidence type="ECO:0000313" key="6">
    <source>
        <dbReference type="Proteomes" id="UP001500582"/>
    </source>
</evidence>
<evidence type="ECO:0000256" key="1">
    <source>
        <dbReference type="ARBA" id="ARBA00023015"/>
    </source>
</evidence>
<feature type="domain" description="HTH luxR-type" evidence="4">
    <location>
        <begin position="192"/>
        <end position="257"/>
    </location>
</feature>
<dbReference type="SMART" id="SM00421">
    <property type="entry name" value="HTH_LUXR"/>
    <property type="match status" value="1"/>
</dbReference>
<dbReference type="InterPro" id="IPR035965">
    <property type="entry name" value="PAS-like_dom_sf"/>
</dbReference>
<dbReference type="PANTHER" id="PTHR44688:SF16">
    <property type="entry name" value="DNA-BINDING TRANSCRIPTIONAL ACTIVATOR DEVR_DOSR"/>
    <property type="match status" value="1"/>
</dbReference>
<keyword evidence="2" id="KW-0238">DNA-binding</keyword>
<keyword evidence="6" id="KW-1185">Reference proteome</keyword>
<sequence length="264" mass="31055">MNDLNSYTEFLERARLVDADDMNQEHWETQIQQGRYYKYYKEYKPGIYVLDFTKQAYLYCNEVMASMADYPIPILMTGGLKLALKIWHPDDLAVYDRFILPDNLAFLRKVSVADYGNYLFTCNYRVRHRNGRYIKIEQSSFFSKSLDNGMPLMTIGFLRDITNRTTDNAIIHTIEKIDIKGNTLLHRRIHEPDLVTHILTPRECEILELVVQGKSSHEIAALLNIEKYTVDNHRKNMLKKTGTQNMVQLAIMHYRDKSKRLFNS</sequence>
<reference evidence="6" key="1">
    <citation type="journal article" date="2019" name="Int. J. Syst. Evol. Microbiol.">
        <title>The Global Catalogue of Microorganisms (GCM) 10K type strain sequencing project: providing services to taxonomists for standard genome sequencing and annotation.</title>
        <authorList>
            <consortium name="The Broad Institute Genomics Platform"/>
            <consortium name="The Broad Institute Genome Sequencing Center for Infectious Disease"/>
            <person name="Wu L."/>
            <person name="Ma J."/>
        </authorList>
    </citation>
    <scope>NUCLEOTIDE SEQUENCE [LARGE SCALE GENOMIC DNA]</scope>
    <source>
        <strain evidence="6">JCM 17705</strain>
    </source>
</reference>
<organism evidence="5 6">
    <name type="scientific">Mucilaginibacter gynuensis</name>
    <dbReference type="NCBI Taxonomy" id="1302236"/>
    <lineage>
        <taxon>Bacteria</taxon>
        <taxon>Pseudomonadati</taxon>
        <taxon>Bacteroidota</taxon>
        <taxon>Sphingobacteriia</taxon>
        <taxon>Sphingobacteriales</taxon>
        <taxon>Sphingobacteriaceae</taxon>
        <taxon>Mucilaginibacter</taxon>
    </lineage>
</organism>
<dbReference type="PANTHER" id="PTHR44688">
    <property type="entry name" value="DNA-BINDING TRANSCRIPTIONAL ACTIVATOR DEVR_DOSR"/>
    <property type="match status" value="1"/>
</dbReference>
<dbReference type="Gene3D" id="3.30.450.20">
    <property type="entry name" value="PAS domain"/>
    <property type="match status" value="1"/>
</dbReference>
<keyword evidence="3" id="KW-0804">Transcription</keyword>
<evidence type="ECO:0000313" key="5">
    <source>
        <dbReference type="EMBL" id="GAA4317916.1"/>
    </source>
</evidence>
<dbReference type="RefSeq" id="WP_345210475.1">
    <property type="nucleotide sequence ID" value="NZ_BAABFT010000003.1"/>
</dbReference>
<dbReference type="InterPro" id="IPR036388">
    <property type="entry name" value="WH-like_DNA-bd_sf"/>
</dbReference>
<accession>A0ABP8G5H5</accession>
<dbReference type="Proteomes" id="UP001500582">
    <property type="component" value="Unassembled WGS sequence"/>
</dbReference>
<evidence type="ECO:0000256" key="2">
    <source>
        <dbReference type="ARBA" id="ARBA00023125"/>
    </source>
</evidence>
<dbReference type="EMBL" id="BAABFT010000003">
    <property type="protein sequence ID" value="GAA4317916.1"/>
    <property type="molecule type" value="Genomic_DNA"/>
</dbReference>
<dbReference type="InterPro" id="IPR000792">
    <property type="entry name" value="Tscrpt_reg_LuxR_C"/>
</dbReference>
<protein>
    <recommendedName>
        <fullName evidence="4">HTH luxR-type domain-containing protein</fullName>
    </recommendedName>
</protein>
<proteinExistence type="predicted"/>
<dbReference type="CDD" id="cd06170">
    <property type="entry name" value="LuxR_C_like"/>
    <property type="match status" value="1"/>
</dbReference>
<dbReference type="SUPFAM" id="SSF46894">
    <property type="entry name" value="C-terminal effector domain of the bipartite response regulators"/>
    <property type="match status" value="1"/>
</dbReference>
<evidence type="ECO:0000259" key="4">
    <source>
        <dbReference type="PROSITE" id="PS50043"/>
    </source>
</evidence>
<dbReference type="Pfam" id="PF00196">
    <property type="entry name" value="GerE"/>
    <property type="match status" value="1"/>
</dbReference>
<dbReference type="InterPro" id="IPR016032">
    <property type="entry name" value="Sig_transdc_resp-reg_C-effctor"/>
</dbReference>
<gene>
    <name evidence="5" type="ORF">GCM10023149_15710</name>
</gene>
<dbReference type="Gene3D" id="1.10.10.10">
    <property type="entry name" value="Winged helix-like DNA-binding domain superfamily/Winged helix DNA-binding domain"/>
    <property type="match status" value="1"/>
</dbReference>
<dbReference type="PRINTS" id="PR00038">
    <property type="entry name" value="HTHLUXR"/>
</dbReference>
<dbReference type="PROSITE" id="PS00622">
    <property type="entry name" value="HTH_LUXR_1"/>
    <property type="match status" value="1"/>
</dbReference>
<keyword evidence="1" id="KW-0805">Transcription regulation</keyword>
<dbReference type="SUPFAM" id="SSF55785">
    <property type="entry name" value="PYP-like sensor domain (PAS domain)"/>
    <property type="match status" value="1"/>
</dbReference>
<evidence type="ECO:0000256" key="3">
    <source>
        <dbReference type="ARBA" id="ARBA00023163"/>
    </source>
</evidence>